<proteinExistence type="predicted"/>
<dbReference type="Proteomes" id="UP000815677">
    <property type="component" value="Unassembled WGS sequence"/>
</dbReference>
<sequence>MALFRDAASLPSRDVFAELGPVFGICLPGRLERPSGIGIASAFRGYIRLVVYHVRNAHVWMPSGSQQSIHLRLRRLTPSWTAILPYAKPPGADCQWDVSILVNTPHIQVLPTHEKKKALE</sequence>
<dbReference type="EMBL" id="DF838976">
    <property type="protein sequence ID" value="GAT43404.1"/>
    <property type="molecule type" value="Genomic_DNA"/>
</dbReference>
<name>A0ABQ0KYZ7_MYCCL</name>
<gene>
    <name evidence="1" type="ORF">MCHLO_01086</name>
</gene>
<evidence type="ECO:0000313" key="1">
    <source>
        <dbReference type="EMBL" id="GAT43404.1"/>
    </source>
</evidence>
<evidence type="ECO:0000313" key="2">
    <source>
        <dbReference type="Proteomes" id="UP000815677"/>
    </source>
</evidence>
<keyword evidence="2" id="KW-1185">Reference proteome</keyword>
<reference evidence="1" key="1">
    <citation type="submission" date="2014-09" db="EMBL/GenBank/DDBJ databases">
        <title>Genome sequence of the luminous mushroom Mycena chlorophos for searching fungal bioluminescence genes.</title>
        <authorList>
            <person name="Tanaka Y."/>
            <person name="Kasuga D."/>
            <person name="Oba Y."/>
            <person name="Hase S."/>
            <person name="Sato K."/>
            <person name="Oba Y."/>
            <person name="Sakakibara Y."/>
        </authorList>
    </citation>
    <scope>NUCLEOTIDE SEQUENCE</scope>
</reference>
<protein>
    <submittedName>
        <fullName evidence="1">Uncharacterized protein</fullName>
    </submittedName>
</protein>
<organism evidence="1 2">
    <name type="scientific">Mycena chlorophos</name>
    <name type="common">Agaric fungus</name>
    <name type="synonym">Agaricus chlorophos</name>
    <dbReference type="NCBI Taxonomy" id="658473"/>
    <lineage>
        <taxon>Eukaryota</taxon>
        <taxon>Fungi</taxon>
        <taxon>Dikarya</taxon>
        <taxon>Basidiomycota</taxon>
        <taxon>Agaricomycotina</taxon>
        <taxon>Agaricomycetes</taxon>
        <taxon>Agaricomycetidae</taxon>
        <taxon>Agaricales</taxon>
        <taxon>Marasmiineae</taxon>
        <taxon>Mycenaceae</taxon>
        <taxon>Mycena</taxon>
    </lineage>
</organism>
<accession>A0ABQ0KYZ7</accession>